<feature type="domain" description="Tyr recombinase" evidence="7">
    <location>
        <begin position="170"/>
        <end position="228"/>
    </location>
</feature>
<dbReference type="InterPro" id="IPR044068">
    <property type="entry name" value="CB"/>
</dbReference>
<sequence>MAVVIDRKNDELLVKFDYSPERIAKVKTIEGYRWNALQKTWIIPFNEDNLAALKCLYHNEQMKIVFEDNSEDSILIKRMEEELKLKGYSFKTRKSYLSHIKRFESYIIGKNIKDIAQQDIRNYILFLLDDEKSSHSFANQAISALKFLCSEVLKQGKIVETLPRPKRENKLPNVLSQEEVLRILKAVKNEKHKTLLFLIYSSGLRVGEVTRLKIEDIISSRMMIRVNQ</sequence>
<dbReference type="InterPro" id="IPR004107">
    <property type="entry name" value="Integrase_SAM-like_N"/>
</dbReference>
<evidence type="ECO:0000256" key="5">
    <source>
        <dbReference type="ARBA" id="ARBA00023172"/>
    </source>
</evidence>
<keyword evidence="4 6" id="KW-0238">DNA-binding</keyword>
<dbReference type="RefSeq" id="WP_035378317.1">
    <property type="nucleotide sequence ID" value="NZ_AZQP01000007.1"/>
</dbReference>
<dbReference type="Proteomes" id="UP000019681">
    <property type="component" value="Unassembled WGS sequence"/>
</dbReference>
<comment type="function">
    <text evidence="1">Site-specific tyrosine recombinase, which acts by catalyzing the cutting and rejoining of the recombining DNA molecules.</text>
</comment>
<dbReference type="Gene3D" id="1.10.150.130">
    <property type="match status" value="1"/>
</dbReference>
<proteinExistence type="inferred from homology"/>
<dbReference type="OrthoDB" id="9801717at2"/>
<gene>
    <name evidence="9" type="ORF">Q428_03900</name>
</gene>
<dbReference type="PROSITE" id="PS51898">
    <property type="entry name" value="TYR_RECOMBINASE"/>
    <property type="match status" value="1"/>
</dbReference>
<dbReference type="InterPro" id="IPR010998">
    <property type="entry name" value="Integrase_recombinase_N"/>
</dbReference>
<dbReference type="EMBL" id="AZQP01000007">
    <property type="protein sequence ID" value="EYE89257.1"/>
    <property type="molecule type" value="Genomic_DNA"/>
</dbReference>
<dbReference type="PANTHER" id="PTHR30349">
    <property type="entry name" value="PHAGE INTEGRASE-RELATED"/>
    <property type="match status" value="1"/>
</dbReference>
<evidence type="ECO:0000313" key="9">
    <source>
        <dbReference type="EMBL" id="EYE89257.1"/>
    </source>
</evidence>
<feature type="domain" description="Core-binding (CB)" evidence="8">
    <location>
        <begin position="70"/>
        <end position="153"/>
    </location>
</feature>
<comment type="caution">
    <text evidence="9">The sequence shown here is derived from an EMBL/GenBank/DDBJ whole genome shotgun (WGS) entry which is preliminary data.</text>
</comment>
<name>A0A017RX42_9CLOT</name>
<accession>A0A017RX42</accession>
<dbReference type="PROSITE" id="PS51900">
    <property type="entry name" value="CB"/>
    <property type="match status" value="1"/>
</dbReference>
<reference evidence="9 10" key="1">
    <citation type="journal article" date="2014" name="Genome Announc.">
        <title>Draft Genome Sequence of Fervidicella metallireducens Strain AeBT, an Iron-Reducing Thermoanaerobe from the Great Artesian Basin.</title>
        <authorList>
            <person name="Patel B.K."/>
        </authorList>
    </citation>
    <scope>NUCLEOTIDE SEQUENCE [LARGE SCALE GENOMIC DNA]</scope>
    <source>
        <strain evidence="9 10">AeB</strain>
    </source>
</reference>
<dbReference type="Gene3D" id="1.10.443.10">
    <property type="entry name" value="Intergrase catalytic core"/>
    <property type="match status" value="1"/>
</dbReference>
<dbReference type="InterPro" id="IPR050090">
    <property type="entry name" value="Tyrosine_recombinase_XerCD"/>
</dbReference>
<dbReference type="InterPro" id="IPR002104">
    <property type="entry name" value="Integrase_catalytic"/>
</dbReference>
<dbReference type="GO" id="GO:0006310">
    <property type="term" value="P:DNA recombination"/>
    <property type="evidence" value="ECO:0007669"/>
    <property type="project" value="UniProtKB-KW"/>
</dbReference>
<evidence type="ECO:0000256" key="4">
    <source>
        <dbReference type="ARBA" id="ARBA00023125"/>
    </source>
</evidence>
<evidence type="ECO:0000259" key="7">
    <source>
        <dbReference type="PROSITE" id="PS51898"/>
    </source>
</evidence>
<dbReference type="GO" id="GO:0015074">
    <property type="term" value="P:DNA integration"/>
    <property type="evidence" value="ECO:0007669"/>
    <property type="project" value="UniProtKB-KW"/>
</dbReference>
<keyword evidence="5" id="KW-0233">DNA recombination</keyword>
<evidence type="ECO:0000256" key="2">
    <source>
        <dbReference type="ARBA" id="ARBA00008857"/>
    </source>
</evidence>
<dbReference type="InterPro" id="IPR013762">
    <property type="entry name" value="Integrase-like_cat_sf"/>
</dbReference>
<organism evidence="9 10">
    <name type="scientific">Fervidicella metallireducens AeB</name>
    <dbReference type="NCBI Taxonomy" id="1403537"/>
    <lineage>
        <taxon>Bacteria</taxon>
        <taxon>Bacillati</taxon>
        <taxon>Bacillota</taxon>
        <taxon>Clostridia</taxon>
        <taxon>Eubacteriales</taxon>
        <taxon>Clostridiaceae</taxon>
        <taxon>Fervidicella</taxon>
    </lineage>
</organism>
<dbReference type="GO" id="GO:0003677">
    <property type="term" value="F:DNA binding"/>
    <property type="evidence" value="ECO:0007669"/>
    <property type="project" value="UniProtKB-UniRule"/>
</dbReference>
<feature type="non-terminal residue" evidence="9">
    <location>
        <position position="228"/>
    </location>
</feature>
<comment type="similarity">
    <text evidence="2">Belongs to the 'phage' integrase family.</text>
</comment>
<dbReference type="AlphaFoldDB" id="A0A017RX42"/>
<dbReference type="Pfam" id="PF13495">
    <property type="entry name" value="Phage_int_SAM_4"/>
    <property type="match status" value="1"/>
</dbReference>
<evidence type="ECO:0000256" key="1">
    <source>
        <dbReference type="ARBA" id="ARBA00003283"/>
    </source>
</evidence>
<dbReference type="PANTHER" id="PTHR30349:SF64">
    <property type="entry name" value="PROPHAGE INTEGRASE INTD-RELATED"/>
    <property type="match status" value="1"/>
</dbReference>
<keyword evidence="3" id="KW-0229">DNA integration</keyword>
<evidence type="ECO:0000256" key="3">
    <source>
        <dbReference type="ARBA" id="ARBA00022908"/>
    </source>
</evidence>
<evidence type="ECO:0000259" key="8">
    <source>
        <dbReference type="PROSITE" id="PS51900"/>
    </source>
</evidence>
<dbReference type="STRING" id="1403537.Q428_03900"/>
<protein>
    <submittedName>
        <fullName evidence="9">Integrase</fullName>
    </submittedName>
</protein>
<evidence type="ECO:0000313" key="10">
    <source>
        <dbReference type="Proteomes" id="UP000019681"/>
    </source>
</evidence>
<dbReference type="InterPro" id="IPR011010">
    <property type="entry name" value="DNA_brk_join_enz"/>
</dbReference>
<dbReference type="SUPFAM" id="SSF56349">
    <property type="entry name" value="DNA breaking-rejoining enzymes"/>
    <property type="match status" value="1"/>
</dbReference>
<evidence type="ECO:0000256" key="6">
    <source>
        <dbReference type="PROSITE-ProRule" id="PRU01248"/>
    </source>
</evidence>
<keyword evidence="10" id="KW-1185">Reference proteome</keyword>